<dbReference type="AlphaFoldDB" id="A0A5E4QRT1"/>
<keyword evidence="3" id="KW-1185">Reference proteome</keyword>
<gene>
    <name evidence="2" type="ORF">LSINAPIS_LOCUS11527</name>
</gene>
<feature type="compositionally biased region" description="Acidic residues" evidence="1">
    <location>
        <begin position="16"/>
        <end position="33"/>
    </location>
</feature>
<feature type="compositionally biased region" description="Basic and acidic residues" evidence="1">
    <location>
        <begin position="122"/>
        <end position="132"/>
    </location>
</feature>
<dbReference type="PANTHER" id="PTHR12785:SF6">
    <property type="entry name" value="SPLICING FACTOR 3B SUBUNIT 2"/>
    <property type="match status" value="1"/>
</dbReference>
<accession>A0A5E4QRT1</accession>
<dbReference type="PANTHER" id="PTHR12785">
    <property type="entry name" value="SPLICING FACTOR 3B"/>
    <property type="match status" value="1"/>
</dbReference>
<evidence type="ECO:0000313" key="3">
    <source>
        <dbReference type="Proteomes" id="UP000324832"/>
    </source>
</evidence>
<dbReference type="Proteomes" id="UP000324832">
    <property type="component" value="Unassembled WGS sequence"/>
</dbReference>
<name>A0A5E4QRT1_9NEOP</name>
<evidence type="ECO:0000256" key="1">
    <source>
        <dbReference type="SAM" id="MobiDB-lite"/>
    </source>
</evidence>
<sequence>MDNEDVDIDRTLWGELESESEEESEDEESDEEKVGEGEVATGVATPGEGLVTPLGISSVPPGMETPDTIELRKKKLDTDLEGDVEGGSVSTTGTVEVTLDPSELELEPEANKRKRQQNTDAKQAKKYKEFKF</sequence>
<protein>
    <submittedName>
        <fullName evidence="2">Uncharacterized protein</fullName>
    </submittedName>
</protein>
<feature type="region of interest" description="Disordered" evidence="1">
    <location>
        <begin position="102"/>
        <end position="132"/>
    </location>
</feature>
<reference evidence="2 3" key="1">
    <citation type="submission" date="2017-07" db="EMBL/GenBank/DDBJ databases">
        <authorList>
            <person name="Talla V."/>
            <person name="Backstrom N."/>
        </authorList>
    </citation>
    <scope>NUCLEOTIDE SEQUENCE [LARGE SCALE GENOMIC DNA]</scope>
</reference>
<dbReference type="EMBL" id="FZQP02005110">
    <property type="protein sequence ID" value="VVD01004.1"/>
    <property type="molecule type" value="Genomic_DNA"/>
</dbReference>
<dbReference type="GO" id="GO:0005689">
    <property type="term" value="C:U12-type spliceosomal complex"/>
    <property type="evidence" value="ECO:0007669"/>
    <property type="project" value="TreeGrafter"/>
</dbReference>
<evidence type="ECO:0000313" key="2">
    <source>
        <dbReference type="EMBL" id="VVD01004.1"/>
    </source>
</evidence>
<dbReference type="InterPro" id="IPR052584">
    <property type="entry name" value="U2_snRNP_Complex_Component"/>
</dbReference>
<feature type="region of interest" description="Disordered" evidence="1">
    <location>
        <begin position="1"/>
        <end position="67"/>
    </location>
</feature>
<organism evidence="2 3">
    <name type="scientific">Leptidea sinapis</name>
    <dbReference type="NCBI Taxonomy" id="189913"/>
    <lineage>
        <taxon>Eukaryota</taxon>
        <taxon>Metazoa</taxon>
        <taxon>Ecdysozoa</taxon>
        <taxon>Arthropoda</taxon>
        <taxon>Hexapoda</taxon>
        <taxon>Insecta</taxon>
        <taxon>Pterygota</taxon>
        <taxon>Neoptera</taxon>
        <taxon>Endopterygota</taxon>
        <taxon>Lepidoptera</taxon>
        <taxon>Glossata</taxon>
        <taxon>Ditrysia</taxon>
        <taxon>Papilionoidea</taxon>
        <taxon>Pieridae</taxon>
        <taxon>Dismorphiinae</taxon>
        <taxon>Leptidea</taxon>
    </lineage>
</organism>
<proteinExistence type="predicted"/>